<dbReference type="InterPro" id="IPR029058">
    <property type="entry name" value="AB_hydrolase_fold"/>
</dbReference>
<gene>
    <name evidence="2" type="ORF">FLL45_16885</name>
</gene>
<dbReference type="AlphaFoldDB" id="A0A545T7C7"/>
<dbReference type="Pfam" id="PF00561">
    <property type="entry name" value="Abhydrolase_1"/>
    <property type="match status" value="1"/>
</dbReference>
<dbReference type="SUPFAM" id="SSF53474">
    <property type="entry name" value="alpha/beta-Hydrolases"/>
    <property type="match status" value="1"/>
</dbReference>
<reference evidence="2 3" key="1">
    <citation type="submission" date="2019-06" db="EMBL/GenBank/DDBJ databases">
        <title>Draft genome of Aliikangiella marina GYP-15.</title>
        <authorList>
            <person name="Wang G."/>
        </authorList>
    </citation>
    <scope>NUCLEOTIDE SEQUENCE [LARGE SCALE GENOMIC DNA]</scope>
    <source>
        <strain evidence="2 3">GYP-15</strain>
    </source>
</reference>
<keyword evidence="3" id="KW-1185">Reference proteome</keyword>
<sequence>MQFIIKILSIIAPGWVVKKAIHTINNPKVKKLREHETEVIQQAKEKTIKFNDFDIKTYRWGSGTKSILLVHGWEGQAGNFAEIIDALVDNDYTVYAFDAPSHGFSSSGETSVFEFSELTAKMLQDTGVKEIISHSFGGVATTIALSQNPAIAIDKYLLLTTPDKFVDRIDTVAQQVGISEKIKARLIKTIEAHYQLDVTQTNVSAYAPKTNVKSAKIIHDIDDKVVPIEYSRNVCAHWPVCTLEEISGTGHFRILRTPEVIEKIITFFKH</sequence>
<dbReference type="InterPro" id="IPR000073">
    <property type="entry name" value="AB_hydrolase_1"/>
</dbReference>
<organism evidence="2 3">
    <name type="scientific">Aliikangiella marina</name>
    <dbReference type="NCBI Taxonomy" id="1712262"/>
    <lineage>
        <taxon>Bacteria</taxon>
        <taxon>Pseudomonadati</taxon>
        <taxon>Pseudomonadota</taxon>
        <taxon>Gammaproteobacteria</taxon>
        <taxon>Oceanospirillales</taxon>
        <taxon>Pleioneaceae</taxon>
        <taxon>Aliikangiella</taxon>
    </lineage>
</organism>
<evidence type="ECO:0000259" key="1">
    <source>
        <dbReference type="Pfam" id="PF00561"/>
    </source>
</evidence>
<dbReference type="InterPro" id="IPR050228">
    <property type="entry name" value="Carboxylesterase_BioH"/>
</dbReference>
<dbReference type="OrthoDB" id="7055710at2"/>
<accession>A0A545T7C7</accession>
<comment type="caution">
    <text evidence="2">The sequence shown here is derived from an EMBL/GenBank/DDBJ whole genome shotgun (WGS) entry which is preliminary data.</text>
</comment>
<name>A0A545T7C7_9GAMM</name>
<evidence type="ECO:0000313" key="2">
    <source>
        <dbReference type="EMBL" id="TQV73127.1"/>
    </source>
</evidence>
<dbReference type="PANTHER" id="PTHR43194:SF2">
    <property type="entry name" value="PEROXISOMAL MEMBRANE PROTEIN LPX1"/>
    <property type="match status" value="1"/>
</dbReference>
<protein>
    <submittedName>
        <fullName evidence="2">Alpha/beta hydrolase</fullName>
    </submittedName>
</protein>
<dbReference type="PANTHER" id="PTHR43194">
    <property type="entry name" value="HYDROLASE ALPHA/BETA FOLD FAMILY"/>
    <property type="match status" value="1"/>
</dbReference>
<evidence type="ECO:0000313" key="3">
    <source>
        <dbReference type="Proteomes" id="UP000317839"/>
    </source>
</evidence>
<dbReference type="EMBL" id="VIKR01000004">
    <property type="protein sequence ID" value="TQV73127.1"/>
    <property type="molecule type" value="Genomic_DNA"/>
</dbReference>
<dbReference type="GO" id="GO:0016787">
    <property type="term" value="F:hydrolase activity"/>
    <property type="evidence" value="ECO:0007669"/>
    <property type="project" value="UniProtKB-KW"/>
</dbReference>
<dbReference type="Proteomes" id="UP000317839">
    <property type="component" value="Unassembled WGS sequence"/>
</dbReference>
<feature type="domain" description="AB hydrolase-1" evidence="1">
    <location>
        <begin position="66"/>
        <end position="161"/>
    </location>
</feature>
<dbReference type="RefSeq" id="WP_142943259.1">
    <property type="nucleotide sequence ID" value="NZ_VIKR01000004.1"/>
</dbReference>
<dbReference type="Gene3D" id="3.40.50.1820">
    <property type="entry name" value="alpha/beta hydrolase"/>
    <property type="match status" value="1"/>
</dbReference>
<proteinExistence type="predicted"/>
<keyword evidence="2" id="KW-0378">Hydrolase</keyword>